<dbReference type="Proteomes" id="UP000679725">
    <property type="component" value="Unassembled WGS sequence"/>
</dbReference>
<proteinExistence type="predicted"/>
<dbReference type="EMBL" id="CAJRAU010000014">
    <property type="protein sequence ID" value="CAG5074765.1"/>
    <property type="molecule type" value="Genomic_DNA"/>
</dbReference>
<evidence type="ECO:0000313" key="2">
    <source>
        <dbReference type="Proteomes" id="UP000679725"/>
    </source>
</evidence>
<protein>
    <submittedName>
        <fullName evidence="1">Uncharacterized protein</fullName>
    </submittedName>
</protein>
<organism evidence="1 2">
    <name type="scientific">Dyadobacter linearis</name>
    <dbReference type="NCBI Taxonomy" id="2823330"/>
    <lineage>
        <taxon>Bacteria</taxon>
        <taxon>Pseudomonadati</taxon>
        <taxon>Bacteroidota</taxon>
        <taxon>Cytophagia</taxon>
        <taxon>Cytophagales</taxon>
        <taxon>Spirosomataceae</taxon>
        <taxon>Dyadobacter</taxon>
    </lineage>
</organism>
<keyword evidence="2" id="KW-1185">Reference proteome</keyword>
<evidence type="ECO:0000313" key="1">
    <source>
        <dbReference type="EMBL" id="CAG5074765.1"/>
    </source>
</evidence>
<gene>
    <name evidence="1" type="ORF">DYBT9623_05453</name>
</gene>
<comment type="caution">
    <text evidence="1">The sequence shown here is derived from an EMBL/GenBank/DDBJ whole genome shotgun (WGS) entry which is preliminary data.</text>
</comment>
<name>A0ABN7RIU5_9BACT</name>
<reference evidence="1 2" key="1">
    <citation type="submission" date="2021-04" db="EMBL/GenBank/DDBJ databases">
        <authorList>
            <person name="Rodrigo-Torres L."/>
            <person name="Arahal R. D."/>
            <person name="Lucena T."/>
        </authorList>
    </citation>
    <scope>NUCLEOTIDE SEQUENCE [LARGE SCALE GENOMIC DNA]</scope>
    <source>
        <strain evidence="1 2">CECT 9623</strain>
    </source>
</reference>
<accession>A0ABN7RIU5</accession>
<sequence length="54" mass="6681">MYVSPDDCVRPMFMNNRYTIYVNQVYLYLSYYIKRLEAIIWKVITLFMLMTNIE</sequence>